<keyword evidence="3" id="KW-0285">Flavoprotein</keyword>
<gene>
    <name evidence="8" type="ORF">QYE76_000051</name>
</gene>
<keyword evidence="4" id="KW-0288">FMN</keyword>
<evidence type="ECO:0000256" key="5">
    <source>
        <dbReference type="ARBA" id="ARBA00022991"/>
    </source>
</evidence>
<keyword evidence="9" id="KW-1185">Reference proteome</keyword>
<dbReference type="GO" id="GO:0009637">
    <property type="term" value="P:response to blue light"/>
    <property type="evidence" value="ECO:0007669"/>
    <property type="project" value="UniProtKB-ARBA"/>
</dbReference>
<protein>
    <recommendedName>
        <fullName evidence="7">PAS domain-containing protein</fullName>
    </recommendedName>
</protein>
<reference evidence="8" key="1">
    <citation type="submission" date="2023-07" db="EMBL/GenBank/DDBJ databases">
        <title>A chromosome-level genome assembly of Lolium multiflorum.</title>
        <authorList>
            <person name="Chen Y."/>
            <person name="Copetti D."/>
            <person name="Kolliker R."/>
            <person name="Studer B."/>
        </authorList>
    </citation>
    <scope>NUCLEOTIDE SEQUENCE</scope>
    <source>
        <strain evidence="8">02402/16</strain>
        <tissue evidence="8">Leaf</tissue>
    </source>
</reference>
<dbReference type="Proteomes" id="UP001231189">
    <property type="component" value="Unassembled WGS sequence"/>
</dbReference>
<keyword evidence="6" id="KW-0675">Receptor</keyword>
<dbReference type="Gene3D" id="3.30.450.20">
    <property type="entry name" value="PAS domain"/>
    <property type="match status" value="1"/>
</dbReference>
<dbReference type="EMBL" id="JAUUTY010001028">
    <property type="protein sequence ID" value="KAK1564150.1"/>
    <property type="molecule type" value="Genomic_DNA"/>
</dbReference>
<evidence type="ECO:0000256" key="2">
    <source>
        <dbReference type="ARBA" id="ARBA00022606"/>
    </source>
</evidence>
<organism evidence="8 9">
    <name type="scientific">Lolium multiflorum</name>
    <name type="common">Italian ryegrass</name>
    <name type="synonym">Lolium perenne subsp. multiflorum</name>
    <dbReference type="NCBI Taxonomy" id="4521"/>
    <lineage>
        <taxon>Eukaryota</taxon>
        <taxon>Viridiplantae</taxon>
        <taxon>Streptophyta</taxon>
        <taxon>Embryophyta</taxon>
        <taxon>Tracheophyta</taxon>
        <taxon>Spermatophyta</taxon>
        <taxon>Magnoliopsida</taxon>
        <taxon>Liliopsida</taxon>
        <taxon>Poales</taxon>
        <taxon>Poaceae</taxon>
        <taxon>BOP clade</taxon>
        <taxon>Pooideae</taxon>
        <taxon>Poodae</taxon>
        <taxon>Poeae</taxon>
        <taxon>Poeae Chloroplast Group 2 (Poeae type)</taxon>
        <taxon>Loliodinae</taxon>
        <taxon>Loliinae</taxon>
        <taxon>Lolium</taxon>
    </lineage>
</organism>
<evidence type="ECO:0000256" key="1">
    <source>
        <dbReference type="ARBA" id="ARBA00022543"/>
    </source>
</evidence>
<keyword evidence="1" id="KW-0600">Photoreceptor protein</keyword>
<dbReference type="Pfam" id="PF13426">
    <property type="entry name" value="PAS_9"/>
    <property type="match status" value="1"/>
</dbReference>
<comment type="caution">
    <text evidence="8">The sequence shown here is derived from an EMBL/GenBank/DDBJ whole genome shotgun (WGS) entry which is preliminary data.</text>
</comment>
<dbReference type="GO" id="GO:0009881">
    <property type="term" value="F:photoreceptor activity"/>
    <property type="evidence" value="ECO:0007669"/>
    <property type="project" value="UniProtKB-KW"/>
</dbReference>
<evidence type="ECO:0000256" key="3">
    <source>
        <dbReference type="ARBA" id="ARBA00022630"/>
    </source>
</evidence>
<dbReference type="InterPro" id="IPR035965">
    <property type="entry name" value="PAS-like_dom_sf"/>
</dbReference>
<keyword evidence="2" id="KW-0716">Sensory transduction</keyword>
<dbReference type="InterPro" id="IPR001610">
    <property type="entry name" value="PAC"/>
</dbReference>
<evidence type="ECO:0000259" key="7">
    <source>
        <dbReference type="Pfam" id="PF13426"/>
    </source>
</evidence>
<dbReference type="SMART" id="SM00086">
    <property type="entry name" value="PAC"/>
    <property type="match status" value="1"/>
</dbReference>
<dbReference type="AlphaFoldDB" id="A0AAD8PJI0"/>
<dbReference type="GO" id="GO:0005634">
    <property type="term" value="C:nucleus"/>
    <property type="evidence" value="ECO:0007669"/>
    <property type="project" value="TreeGrafter"/>
</dbReference>
<keyword evidence="5" id="KW-0157">Chromophore</keyword>
<dbReference type="InterPro" id="IPR000014">
    <property type="entry name" value="PAS"/>
</dbReference>
<dbReference type="PANTHER" id="PTHR47429">
    <property type="entry name" value="PROTEIN TWIN LOV 1"/>
    <property type="match status" value="1"/>
</dbReference>
<feature type="domain" description="PAS" evidence="7">
    <location>
        <begin position="56"/>
        <end position="111"/>
    </location>
</feature>
<dbReference type="SUPFAM" id="SSF55785">
    <property type="entry name" value="PYP-like sensor domain (PAS domain)"/>
    <property type="match status" value="1"/>
</dbReference>
<evidence type="ECO:0000313" key="9">
    <source>
        <dbReference type="Proteomes" id="UP001231189"/>
    </source>
</evidence>
<sequence>METSAATAAAEEERGLAASLTARYSDWVVEELDELGGSLLLTDLAMPGHPIGAATDRAAVAGVRRTMRAQRAHQVAILNYRRDGSPHWVLLHVAPVFHAADGRVLHFLAVQVPIAAAVPRSAACRGPALFAACREEARLEEELPCATHAREVFVDIDKRGRPPRQKEEQHCEWIVFVLRRMGESCIIRSSGRAGLDRKHICDATWTRPFSLHVLGIGVCPGYHNRLFVPSSVPKGCCSEGDAIFTPSPPHEVPRAHGLIPDKSL</sequence>
<evidence type="ECO:0000256" key="6">
    <source>
        <dbReference type="ARBA" id="ARBA00023170"/>
    </source>
</evidence>
<dbReference type="PANTHER" id="PTHR47429:SF2">
    <property type="entry name" value="PROTEIN TWIN LOV 1"/>
    <property type="match status" value="1"/>
</dbReference>
<proteinExistence type="predicted"/>
<name>A0AAD8PJI0_LOLMU</name>
<evidence type="ECO:0000313" key="8">
    <source>
        <dbReference type="EMBL" id="KAK1564150.1"/>
    </source>
</evidence>
<accession>A0AAD8PJI0</accession>
<evidence type="ECO:0000256" key="4">
    <source>
        <dbReference type="ARBA" id="ARBA00022643"/>
    </source>
</evidence>